<dbReference type="PROSITE" id="PS50931">
    <property type="entry name" value="HTH_LYSR"/>
    <property type="match status" value="1"/>
</dbReference>
<evidence type="ECO:0000256" key="2">
    <source>
        <dbReference type="ARBA" id="ARBA00023015"/>
    </source>
</evidence>
<dbReference type="Pfam" id="PF00126">
    <property type="entry name" value="HTH_1"/>
    <property type="match status" value="1"/>
</dbReference>
<dbReference type="InterPro" id="IPR036388">
    <property type="entry name" value="WH-like_DNA-bd_sf"/>
</dbReference>
<evidence type="ECO:0000313" key="9">
    <source>
        <dbReference type="Proteomes" id="UP000462410"/>
    </source>
</evidence>
<proteinExistence type="inferred from homology"/>
<dbReference type="InterPro" id="IPR005119">
    <property type="entry name" value="LysR_subst-bd"/>
</dbReference>
<dbReference type="SUPFAM" id="SSF46785">
    <property type="entry name" value="Winged helix' DNA-binding domain"/>
    <property type="match status" value="1"/>
</dbReference>
<keyword evidence="4" id="KW-0804">Transcription</keyword>
<dbReference type="SUPFAM" id="SSF53850">
    <property type="entry name" value="Periplasmic binding protein-like II"/>
    <property type="match status" value="1"/>
</dbReference>
<dbReference type="InterPro" id="IPR036390">
    <property type="entry name" value="WH_DNA-bd_sf"/>
</dbReference>
<dbReference type="PANTHER" id="PTHR30346:SF0">
    <property type="entry name" value="HCA OPERON TRANSCRIPTIONAL ACTIVATOR HCAR"/>
    <property type="match status" value="1"/>
</dbReference>
<dbReference type="GO" id="GO:0003677">
    <property type="term" value="F:DNA binding"/>
    <property type="evidence" value="ECO:0007669"/>
    <property type="project" value="UniProtKB-KW"/>
</dbReference>
<dbReference type="AlphaFoldDB" id="A0A6N8ND03"/>
<accession>A0A6N8ND03</accession>
<dbReference type="GO" id="GO:0032993">
    <property type="term" value="C:protein-DNA complex"/>
    <property type="evidence" value="ECO:0007669"/>
    <property type="project" value="TreeGrafter"/>
</dbReference>
<evidence type="ECO:0000256" key="4">
    <source>
        <dbReference type="ARBA" id="ARBA00023163"/>
    </source>
</evidence>
<evidence type="ECO:0000259" key="5">
    <source>
        <dbReference type="PROSITE" id="PS50931"/>
    </source>
</evidence>
<dbReference type="EMBL" id="WTQQ01000124">
    <property type="protein sequence ID" value="MWR88834.1"/>
    <property type="molecule type" value="Genomic_DNA"/>
</dbReference>
<evidence type="ECO:0000313" key="7">
    <source>
        <dbReference type="EMBL" id="MWT21252.1"/>
    </source>
</evidence>
<evidence type="ECO:0000256" key="1">
    <source>
        <dbReference type="ARBA" id="ARBA00009437"/>
    </source>
</evidence>
<dbReference type="Proteomes" id="UP000462410">
    <property type="component" value="Unassembled WGS sequence"/>
</dbReference>
<dbReference type="GO" id="GO:0003700">
    <property type="term" value="F:DNA-binding transcription factor activity"/>
    <property type="evidence" value="ECO:0007669"/>
    <property type="project" value="InterPro"/>
</dbReference>
<dbReference type="Gene3D" id="1.10.10.10">
    <property type="entry name" value="Winged helix-like DNA-binding domain superfamily/Winged helix DNA-binding domain"/>
    <property type="match status" value="1"/>
</dbReference>
<keyword evidence="2" id="KW-0805">Transcription regulation</keyword>
<sequence>MLFTLRQLEFFVAIADAGQISKAALFCNVSQSSMTVALQNLEEQCGRPLFTRHAKGIRLTETGERLLRHAKKVLNTVQLATDDMLIPSNDLSGTLRIGVTETLSAYMLPALLSAITARFPSLQFSLVEYPSPRLCQAIREGMVDLALMLVSNIMLPEDFATEIFIRSTRRLWTCAGHPLQDAPTITLQDIAKEDFLLLDMDDHIPIVNHYWTEQNLQPRIKFKSTSIEAIRGMVAQGHGVTILSDFVYRPWSLEGNRIVRRDVSNVIPSMDIGAVWLQARPLLPSAEMLIDFIRKQKTA</sequence>
<comment type="similarity">
    <text evidence="1">Belongs to the LysR transcriptional regulatory family.</text>
</comment>
<protein>
    <submittedName>
        <fullName evidence="6">LysR family transcriptional regulator</fullName>
    </submittedName>
</protein>
<dbReference type="Gene3D" id="3.40.190.10">
    <property type="entry name" value="Periplasmic binding protein-like II"/>
    <property type="match status" value="2"/>
</dbReference>
<name>A0A6N8ND03_ECOLX</name>
<dbReference type="PANTHER" id="PTHR30346">
    <property type="entry name" value="TRANSCRIPTIONAL DUAL REGULATOR HCAR-RELATED"/>
    <property type="match status" value="1"/>
</dbReference>
<feature type="domain" description="HTH lysR-type" evidence="5">
    <location>
        <begin position="3"/>
        <end position="60"/>
    </location>
</feature>
<dbReference type="RefSeq" id="WP_032238590.1">
    <property type="nucleotide sequence ID" value="NZ_BFGI01000053.1"/>
</dbReference>
<keyword evidence="3" id="KW-0238">DNA-binding</keyword>
<dbReference type="Proteomes" id="UP000436482">
    <property type="component" value="Unassembled WGS sequence"/>
</dbReference>
<dbReference type="EMBL" id="WTRC01000113">
    <property type="protein sequence ID" value="MWT21252.1"/>
    <property type="molecule type" value="Genomic_DNA"/>
</dbReference>
<dbReference type="InterPro" id="IPR000847">
    <property type="entry name" value="LysR_HTH_N"/>
</dbReference>
<dbReference type="FunFam" id="1.10.10.10:FF:000001">
    <property type="entry name" value="LysR family transcriptional regulator"/>
    <property type="match status" value="1"/>
</dbReference>
<organism evidence="6 8">
    <name type="scientific">Escherichia coli</name>
    <dbReference type="NCBI Taxonomy" id="562"/>
    <lineage>
        <taxon>Bacteria</taxon>
        <taxon>Pseudomonadati</taxon>
        <taxon>Pseudomonadota</taxon>
        <taxon>Gammaproteobacteria</taxon>
        <taxon>Enterobacterales</taxon>
        <taxon>Enterobacteriaceae</taxon>
        <taxon>Escherichia</taxon>
    </lineage>
</organism>
<reference evidence="8 9" key="1">
    <citation type="submission" date="2019-12" db="EMBL/GenBank/DDBJ databases">
        <title>Enteriobacteria Tanzani isolates_8377-8380.</title>
        <authorList>
            <person name="Subbiah M."/>
            <person name="Call D."/>
        </authorList>
    </citation>
    <scope>NUCLEOTIDE SEQUENCE [LARGE SCALE GENOMIC DNA]</scope>
    <source>
        <strain evidence="7 9">8378wH8</strain>
        <strain evidence="6 8">8379wE6</strain>
    </source>
</reference>
<gene>
    <name evidence="7" type="ORF">GP965_09955</name>
    <name evidence="6" type="ORF">GP979_11050</name>
</gene>
<evidence type="ECO:0000313" key="6">
    <source>
        <dbReference type="EMBL" id="MWR88834.1"/>
    </source>
</evidence>
<dbReference type="Pfam" id="PF03466">
    <property type="entry name" value="LysR_substrate"/>
    <property type="match status" value="1"/>
</dbReference>
<evidence type="ECO:0000256" key="3">
    <source>
        <dbReference type="ARBA" id="ARBA00023125"/>
    </source>
</evidence>
<comment type="caution">
    <text evidence="6">The sequence shown here is derived from an EMBL/GenBank/DDBJ whole genome shotgun (WGS) entry which is preliminary data.</text>
</comment>
<evidence type="ECO:0000313" key="8">
    <source>
        <dbReference type="Proteomes" id="UP000436482"/>
    </source>
</evidence>